<dbReference type="STRING" id="313628.LNTAR_01342"/>
<keyword evidence="1" id="KW-0732">Signal</keyword>
<protein>
    <submittedName>
        <fullName evidence="2">Uncharacterized protein</fullName>
    </submittedName>
</protein>
<sequence length="721" mass="80087">MKKIYLLLAYMFATCAIIANEEGPNLVPQAKSTVANYWCTWYAQNYWIGRGSDLKDLKGVTNSAAREEINYHTIFNPKDGWASTYLDRESRKDYVFLIDHGWQSKRKEEYIAGGMPFFNMITDPRDFAEYAHLEPKDRLKKFNEEIKALGWNSLGLWTRGNITEKQARTFVEWSKHAEIKYWKIDGGNDGGKYFSQKVKDAIYPELVLEYITGSGGNINPKWNQDQASYPSVYDFGGNLRRAMLSMVQSVDVFRTYDASPLLMTTTTLRRTHDVLKQTQQQAKYKALINVQDDCNVSVGLGVLVASKRHPNMGERTYNGKDLHHQLSGPRLMQKRFDEVSRFGRWARIAPAFSAGTGTYLSSDNELIDRCVYTPWDTWAAGTYGRMVSQSAPAIMARNMPLPKVESDGPAPFVCVSTYPNGPTGIATDGRVSPEKRWFEPRAKVTVKIKDASQPIGVVGRYKELILAFASSLEDVEHIWAQDLLDDSSMDIKSKVKISGNTISLSGDLIDEIGLSAASPGDLSVPGLVLRLEGKNLPFFGKEYTPVVPIPQASAFVKAKTKGYVGPASIKKVKDGHEVMSDNKSKIDFALKKLAKPINTGKVQITWTMRDLDPRALTRNGFLVVSSDEDALSSVLAGAWTGSNEVTVFEGLGGHSSAPKKKFKPGKEMSCKLVLDLDKRSAELTVNGVSSKILFSESMTSVSYVGFGVKGAKTSFSDITIK</sequence>
<comment type="caution">
    <text evidence="2">The sequence shown here is derived from an EMBL/GenBank/DDBJ whole genome shotgun (WGS) entry which is preliminary data.</text>
</comment>
<dbReference type="eggNOG" id="ENOG50301UB">
    <property type="taxonomic scope" value="Bacteria"/>
</dbReference>
<keyword evidence="3" id="KW-1185">Reference proteome</keyword>
<feature type="signal peptide" evidence="1">
    <location>
        <begin position="1"/>
        <end position="19"/>
    </location>
</feature>
<reference evidence="2 3" key="1">
    <citation type="journal article" date="2010" name="J. Bacteriol.">
        <title>Genome sequence of Lentisphaera araneosa HTCC2155T, the type species of the order Lentisphaerales in the phylum Lentisphaerae.</title>
        <authorList>
            <person name="Thrash J.C."/>
            <person name="Cho J.C."/>
            <person name="Vergin K.L."/>
            <person name="Morris R.M."/>
            <person name="Giovannoni S.J."/>
        </authorList>
    </citation>
    <scope>NUCLEOTIDE SEQUENCE [LARGE SCALE GENOMIC DNA]</scope>
    <source>
        <strain evidence="2 3">HTCC2155</strain>
    </source>
</reference>
<dbReference type="RefSeq" id="WP_007280334.1">
    <property type="nucleotide sequence ID" value="NZ_ABCK01000023.1"/>
</dbReference>
<evidence type="ECO:0000313" key="3">
    <source>
        <dbReference type="Proteomes" id="UP000004947"/>
    </source>
</evidence>
<evidence type="ECO:0000256" key="1">
    <source>
        <dbReference type="SAM" id="SignalP"/>
    </source>
</evidence>
<dbReference type="EMBL" id="ABCK01000023">
    <property type="protein sequence ID" value="EDM25809.1"/>
    <property type="molecule type" value="Genomic_DNA"/>
</dbReference>
<dbReference type="OrthoDB" id="1031181at2"/>
<accession>A6DR62</accession>
<dbReference type="AlphaFoldDB" id="A6DR62"/>
<dbReference type="Proteomes" id="UP000004947">
    <property type="component" value="Unassembled WGS sequence"/>
</dbReference>
<name>A6DR62_9BACT</name>
<gene>
    <name evidence="2" type="ORF">LNTAR_01342</name>
</gene>
<evidence type="ECO:0000313" key="2">
    <source>
        <dbReference type="EMBL" id="EDM25809.1"/>
    </source>
</evidence>
<organism evidence="2 3">
    <name type="scientific">Lentisphaera araneosa HTCC2155</name>
    <dbReference type="NCBI Taxonomy" id="313628"/>
    <lineage>
        <taxon>Bacteria</taxon>
        <taxon>Pseudomonadati</taxon>
        <taxon>Lentisphaerota</taxon>
        <taxon>Lentisphaeria</taxon>
        <taxon>Lentisphaerales</taxon>
        <taxon>Lentisphaeraceae</taxon>
        <taxon>Lentisphaera</taxon>
    </lineage>
</organism>
<proteinExistence type="predicted"/>
<feature type="chain" id="PRO_5002694272" evidence="1">
    <location>
        <begin position="20"/>
        <end position="721"/>
    </location>
</feature>